<dbReference type="eggNOG" id="COG0451">
    <property type="taxonomic scope" value="Bacteria"/>
</dbReference>
<proteinExistence type="predicted"/>
<organism evidence="4">
    <name type="scientific">Pseudomonas fluorescens (strain Q2-87)</name>
    <dbReference type="NCBI Taxonomy" id="1038922"/>
    <lineage>
        <taxon>Bacteria</taxon>
        <taxon>Pseudomonadati</taxon>
        <taxon>Pseudomonadota</taxon>
        <taxon>Gammaproteobacteria</taxon>
        <taxon>Pseudomonadales</taxon>
        <taxon>Pseudomonadaceae</taxon>
        <taxon>Pseudomonas</taxon>
    </lineage>
</organism>
<evidence type="ECO:0000256" key="2">
    <source>
        <dbReference type="ARBA" id="ARBA00023277"/>
    </source>
</evidence>
<name>J2ENR9_PSEFQ</name>
<keyword evidence="2" id="KW-0119">Carbohydrate metabolism</keyword>
<dbReference type="HOGENOM" id="CLU_007383_19_0_6"/>
<evidence type="ECO:0000313" key="4">
    <source>
        <dbReference type="EMBL" id="EJL05310.1"/>
    </source>
</evidence>
<sequence>MRVMITGANGFVGRALVKRLLESNQLHGRSISALILLDKELVGFAEDKRLRRHCGSVTDAALLRRALADGIDVVFHLVSIPGGAAEQHYALGYRVNLLASLELLDQLREQPGAPVLVYASSVAVYGGDLPERIDERTAPRPQLSYGAHKLMVETALNDLARRGEVDGRAVRLPGIVARPREPNGLRSAFMSDLLHAFAEGEPYCCPVSPQAQAWWMSVKCCVDNLLRAAELRADELGESRVWQLPLLHLSIAQVIDALGTAYGQERRALISFAPDAALQALFGQFPAMKTPQARALGFRHDGSAGALIRNSLNAAAPARRARGRAKTGVTENAID</sequence>
<dbReference type="EMBL" id="AGBM01000001">
    <property type="protein sequence ID" value="EJL05310.1"/>
    <property type="molecule type" value="Genomic_DNA"/>
</dbReference>
<dbReference type="SUPFAM" id="SSF51735">
    <property type="entry name" value="NAD(P)-binding Rossmann-fold domains"/>
    <property type="match status" value="1"/>
</dbReference>
<dbReference type="Pfam" id="PF01370">
    <property type="entry name" value="Epimerase"/>
    <property type="match status" value="1"/>
</dbReference>
<dbReference type="InterPro" id="IPR036291">
    <property type="entry name" value="NAD(P)-bd_dom_sf"/>
</dbReference>
<evidence type="ECO:0000259" key="3">
    <source>
        <dbReference type="Pfam" id="PF01370"/>
    </source>
</evidence>
<dbReference type="Gene3D" id="3.40.50.720">
    <property type="entry name" value="NAD(P)-binding Rossmann-like Domain"/>
    <property type="match status" value="1"/>
</dbReference>
<gene>
    <name evidence="4" type="ORF">PflQ2_2331</name>
</gene>
<dbReference type="InterPro" id="IPR001509">
    <property type="entry name" value="Epimerase_deHydtase"/>
</dbReference>
<evidence type="ECO:0000256" key="1">
    <source>
        <dbReference type="ARBA" id="ARBA00022857"/>
    </source>
</evidence>
<keyword evidence="1" id="KW-0521">NADP</keyword>
<dbReference type="AlphaFoldDB" id="J2ENR9"/>
<dbReference type="Proteomes" id="UP000007289">
    <property type="component" value="Chromosome"/>
</dbReference>
<dbReference type="PANTHER" id="PTHR43103">
    <property type="entry name" value="NUCLEOSIDE-DIPHOSPHATE-SUGAR EPIMERASE"/>
    <property type="match status" value="1"/>
</dbReference>
<dbReference type="PATRIC" id="fig|1038922.3.peg.3198"/>
<protein>
    <submittedName>
        <fullName evidence="4">NAD dependent epimerase/dehydratase family protein</fullName>
    </submittedName>
</protein>
<accession>J2ENR9</accession>
<dbReference type="Gene3D" id="3.90.25.10">
    <property type="entry name" value="UDP-galactose 4-epimerase, domain 1"/>
    <property type="match status" value="1"/>
</dbReference>
<dbReference type="RefSeq" id="WP_003180934.1">
    <property type="nucleotide sequence ID" value="NZ_CM001558.1"/>
</dbReference>
<dbReference type="PANTHER" id="PTHR43103:SF3">
    <property type="entry name" value="ADP-L-GLYCERO-D-MANNO-HEPTOSE-6-EPIMERASE"/>
    <property type="match status" value="1"/>
</dbReference>
<feature type="domain" description="NAD-dependent epimerase/dehydratase" evidence="3">
    <location>
        <begin position="3"/>
        <end position="210"/>
    </location>
</feature>
<comment type="caution">
    <text evidence="4">The sequence shown here is derived from an EMBL/GenBank/DDBJ whole genome shotgun (WGS) entry which is preliminary data.</text>
</comment>
<reference evidence="4" key="1">
    <citation type="journal article" date="2012" name="PLoS Genet.">
        <title>Comparative Genomics of Plant-Associated Pseudomonas spp.: Insights into Diversity and Inheritance of Traits Involved in Multitrophic Interactions.</title>
        <authorList>
            <person name="Loper J.E."/>
            <person name="Hassan K.A."/>
            <person name="Mavrodi D.V."/>
            <person name="Davis E.W.II."/>
            <person name="Lim C.K."/>
            <person name="Shaffer B.T."/>
            <person name="Elbourne L.D."/>
            <person name="Stockwell V.O."/>
            <person name="Hartney S.L."/>
            <person name="Breakwell K."/>
            <person name="Henkels M.D."/>
            <person name="Tetu S.G."/>
            <person name="Rangel L.I."/>
            <person name="Kidarsa T.A."/>
            <person name="Wilson N.L."/>
            <person name="van de Mortel J.E."/>
            <person name="Song C."/>
            <person name="Blumhagen R."/>
            <person name="Radune D."/>
            <person name="Hostetler J.B."/>
            <person name="Brinkac L.M."/>
            <person name="Durkin A.S."/>
            <person name="Kluepfel D.A."/>
            <person name="Wechter W.P."/>
            <person name="Anderson A.J."/>
            <person name="Kim Y.C."/>
            <person name="Pierson L.S.III."/>
            <person name="Pierson E.A."/>
            <person name="Lindow S.E."/>
            <person name="Kobayashi D.Y."/>
            <person name="Raaijmakers J.M."/>
            <person name="Weller D.M."/>
            <person name="Thomashow L.S."/>
            <person name="Allen A.E."/>
            <person name="Paulsen I.T."/>
        </authorList>
    </citation>
    <scope>NUCLEOTIDE SEQUENCE [LARGE SCALE GENOMIC DNA]</scope>
    <source>
        <strain evidence="4">Q2-87</strain>
    </source>
</reference>